<dbReference type="InterPro" id="IPR036388">
    <property type="entry name" value="WH-like_DNA-bd_sf"/>
</dbReference>
<dbReference type="InterPro" id="IPR011711">
    <property type="entry name" value="GntR_C"/>
</dbReference>
<accession>A0ABU7V4B6</accession>
<dbReference type="Proteomes" id="UP001351900">
    <property type="component" value="Unassembled WGS sequence"/>
</dbReference>
<dbReference type="EMBL" id="JAZHOV010000001">
    <property type="protein sequence ID" value="MEF2253659.1"/>
    <property type="molecule type" value="Genomic_DNA"/>
</dbReference>
<reference evidence="6 7" key="1">
    <citation type="submission" date="2024-01" db="EMBL/GenBank/DDBJ databases">
        <title>the genome sequence of strain Microbacterium schleiferi NBRC 15075.</title>
        <authorList>
            <person name="Ding Y."/>
            <person name="Zhang G."/>
        </authorList>
    </citation>
    <scope>NUCLEOTIDE SEQUENCE [LARGE SCALE GENOMIC DNA]</scope>
    <source>
        <strain evidence="6 7">NBRC 15075</strain>
    </source>
</reference>
<evidence type="ECO:0000313" key="6">
    <source>
        <dbReference type="EMBL" id="MEF2253659.1"/>
    </source>
</evidence>
<evidence type="ECO:0000313" key="7">
    <source>
        <dbReference type="Proteomes" id="UP001351900"/>
    </source>
</evidence>
<dbReference type="Gene3D" id="1.10.10.10">
    <property type="entry name" value="Winged helix-like DNA-binding domain superfamily/Winged helix DNA-binding domain"/>
    <property type="match status" value="1"/>
</dbReference>
<comment type="caution">
    <text evidence="6">The sequence shown here is derived from an EMBL/GenBank/DDBJ whole genome shotgun (WGS) entry which is preliminary data.</text>
</comment>
<dbReference type="Gene3D" id="1.20.120.530">
    <property type="entry name" value="GntR ligand-binding domain-like"/>
    <property type="match status" value="1"/>
</dbReference>
<dbReference type="Pfam" id="PF00392">
    <property type="entry name" value="GntR"/>
    <property type="match status" value="1"/>
</dbReference>
<evidence type="ECO:0000256" key="2">
    <source>
        <dbReference type="ARBA" id="ARBA00023125"/>
    </source>
</evidence>
<dbReference type="SUPFAM" id="SSF46785">
    <property type="entry name" value="Winged helix' DNA-binding domain"/>
    <property type="match status" value="1"/>
</dbReference>
<evidence type="ECO:0000259" key="5">
    <source>
        <dbReference type="PROSITE" id="PS50949"/>
    </source>
</evidence>
<name>A0ABU7V4B6_9MICO</name>
<dbReference type="PROSITE" id="PS50949">
    <property type="entry name" value="HTH_GNTR"/>
    <property type="match status" value="1"/>
</dbReference>
<organism evidence="6 7">
    <name type="scientific">Microbacterium schleiferi</name>
    <dbReference type="NCBI Taxonomy" id="69362"/>
    <lineage>
        <taxon>Bacteria</taxon>
        <taxon>Bacillati</taxon>
        <taxon>Actinomycetota</taxon>
        <taxon>Actinomycetes</taxon>
        <taxon>Micrococcales</taxon>
        <taxon>Microbacteriaceae</taxon>
        <taxon>Microbacterium</taxon>
    </lineage>
</organism>
<protein>
    <submittedName>
        <fullName evidence="6">GntR family transcriptional regulator</fullName>
    </submittedName>
</protein>
<evidence type="ECO:0000256" key="1">
    <source>
        <dbReference type="ARBA" id="ARBA00023015"/>
    </source>
</evidence>
<gene>
    <name evidence="6" type="ORF">V2V91_00740</name>
</gene>
<dbReference type="InterPro" id="IPR008920">
    <property type="entry name" value="TF_FadR/GntR_C"/>
</dbReference>
<dbReference type="SMART" id="SM00895">
    <property type="entry name" value="FCD"/>
    <property type="match status" value="1"/>
</dbReference>
<evidence type="ECO:0000256" key="4">
    <source>
        <dbReference type="SAM" id="MobiDB-lite"/>
    </source>
</evidence>
<proteinExistence type="predicted"/>
<dbReference type="SUPFAM" id="SSF48008">
    <property type="entry name" value="GntR ligand-binding domain-like"/>
    <property type="match status" value="1"/>
</dbReference>
<keyword evidence="7" id="KW-1185">Reference proteome</keyword>
<dbReference type="PANTHER" id="PTHR43537">
    <property type="entry name" value="TRANSCRIPTIONAL REGULATOR, GNTR FAMILY"/>
    <property type="match status" value="1"/>
</dbReference>
<keyword evidence="1" id="KW-0805">Transcription regulation</keyword>
<dbReference type="RefSeq" id="WP_292711974.1">
    <property type="nucleotide sequence ID" value="NZ_BAAAUO010000003.1"/>
</dbReference>
<dbReference type="InterPro" id="IPR000524">
    <property type="entry name" value="Tscrpt_reg_HTH_GntR"/>
</dbReference>
<feature type="region of interest" description="Disordered" evidence="4">
    <location>
        <begin position="210"/>
        <end position="237"/>
    </location>
</feature>
<dbReference type="PANTHER" id="PTHR43537:SF45">
    <property type="entry name" value="GNTR FAMILY REGULATORY PROTEIN"/>
    <property type="match status" value="1"/>
</dbReference>
<dbReference type="InterPro" id="IPR036390">
    <property type="entry name" value="WH_DNA-bd_sf"/>
</dbReference>
<evidence type="ECO:0000256" key="3">
    <source>
        <dbReference type="ARBA" id="ARBA00023163"/>
    </source>
</evidence>
<dbReference type="SMART" id="SM00345">
    <property type="entry name" value="HTH_GNTR"/>
    <property type="match status" value="1"/>
</dbReference>
<sequence length="237" mass="25518">MPVPSTAGTHRPLLRDEVQARLRAAIVDGTLAPGEQVRDGDIAHWLGVSRTPVREALLELAGAGLVHTTPGRATIISPIEPRAIRDARDVVAAMHRLAALGAVPRLDREAIERMRAANRLFSAAVGRGDIDGAIAADELFHGILVEIADSDAVRTVLRLYEPVLLRAERAQFSSERAELSTLRHEQLIARCARGDAAGAAEIAESIWTHLVTESDSTAPPRTPPPPQKTRQPPHEAS</sequence>
<dbReference type="Pfam" id="PF07729">
    <property type="entry name" value="FCD"/>
    <property type="match status" value="1"/>
</dbReference>
<keyword evidence="2" id="KW-0238">DNA-binding</keyword>
<feature type="domain" description="HTH gntR-type" evidence="5">
    <location>
        <begin position="12"/>
        <end position="79"/>
    </location>
</feature>
<keyword evidence="3" id="KW-0804">Transcription</keyword>